<protein>
    <recommendedName>
        <fullName evidence="3">DUF2971 domain-containing protein</fullName>
    </recommendedName>
</protein>
<evidence type="ECO:0000313" key="2">
    <source>
        <dbReference type="Proteomes" id="UP000366872"/>
    </source>
</evidence>
<evidence type="ECO:0008006" key="3">
    <source>
        <dbReference type="Google" id="ProtNLM"/>
    </source>
</evidence>
<proteinExistence type="predicted"/>
<keyword evidence="2" id="KW-1185">Reference proteome</keyword>
<gene>
    <name evidence="1" type="ORF">PDESU_03168</name>
</gene>
<dbReference type="EMBL" id="CAAHFG010000001">
    <property type="protein sequence ID" value="VGO14605.1"/>
    <property type="molecule type" value="Genomic_DNA"/>
</dbReference>
<dbReference type="Proteomes" id="UP000366872">
    <property type="component" value="Unassembled WGS sequence"/>
</dbReference>
<name>A0A6C2U3Z1_PONDE</name>
<accession>A0A6C2U3Z1</accession>
<dbReference type="Pfam" id="PF11185">
    <property type="entry name" value="DUF2971"/>
    <property type="match status" value="1"/>
</dbReference>
<sequence length="244" mass="28466">MIYRYIGFQNEAESKLKTISKNRLWFSSPQKFNDPFDCDFPVSSSFTVDEFIEFTYGCYELTGKDPKNIIRKYKIADIESRQALCHSILNAYKTKMSSHGICCFSERWDSILMWSHYADKHAGICVGYDDSNNDDLLIEVKYSTHYPELHIKETIKDAGKVMEKYLLTKSSDWLYEREHRIIHKSCCDDCDESPFPIVEVIFGVKADEQLKRDVIGSMDSNVLYYDAIHEPKGKYGLSRKQYSK</sequence>
<dbReference type="RefSeq" id="WP_136080072.1">
    <property type="nucleotide sequence ID" value="NZ_CAAHFG010000001.1"/>
</dbReference>
<reference evidence="1 2" key="1">
    <citation type="submission" date="2019-04" db="EMBL/GenBank/DDBJ databases">
        <authorList>
            <person name="Van Vliet M D."/>
        </authorList>
    </citation>
    <scope>NUCLEOTIDE SEQUENCE [LARGE SCALE GENOMIC DNA]</scope>
    <source>
        <strain evidence="1 2">F1</strain>
    </source>
</reference>
<dbReference type="AlphaFoldDB" id="A0A6C2U3Z1"/>
<evidence type="ECO:0000313" key="1">
    <source>
        <dbReference type="EMBL" id="VGO14605.1"/>
    </source>
</evidence>
<organism evidence="1 2">
    <name type="scientific">Pontiella desulfatans</name>
    <dbReference type="NCBI Taxonomy" id="2750659"/>
    <lineage>
        <taxon>Bacteria</taxon>
        <taxon>Pseudomonadati</taxon>
        <taxon>Kiritimatiellota</taxon>
        <taxon>Kiritimatiellia</taxon>
        <taxon>Kiritimatiellales</taxon>
        <taxon>Pontiellaceae</taxon>
        <taxon>Pontiella</taxon>
    </lineage>
</organism>
<dbReference type="InterPro" id="IPR021352">
    <property type="entry name" value="DUF2971"/>
</dbReference>